<feature type="chain" id="PRO_5046163380" evidence="2">
    <location>
        <begin position="22"/>
        <end position="379"/>
    </location>
</feature>
<evidence type="ECO:0000313" key="4">
    <source>
        <dbReference type="EMBL" id="MFC4349129.1"/>
    </source>
</evidence>
<dbReference type="Gene3D" id="3.60.15.10">
    <property type="entry name" value="Ribonuclease Z/Hydroxyacylglutathione hydrolase-like"/>
    <property type="match status" value="1"/>
</dbReference>
<dbReference type="EMBL" id="JBHSCR010000014">
    <property type="protein sequence ID" value="MFC4349129.1"/>
    <property type="molecule type" value="Genomic_DNA"/>
</dbReference>
<proteinExistence type="inferred from homology"/>
<gene>
    <name evidence="4" type="ORF">ACFO5Q_14840</name>
</gene>
<dbReference type="Proteomes" id="UP001595776">
    <property type="component" value="Unassembled WGS sequence"/>
</dbReference>
<evidence type="ECO:0000259" key="3">
    <source>
        <dbReference type="SMART" id="SM00849"/>
    </source>
</evidence>
<dbReference type="Pfam" id="PF00753">
    <property type="entry name" value="Lactamase_B"/>
    <property type="match status" value="2"/>
</dbReference>
<keyword evidence="2" id="KW-0732">Signal</keyword>
<dbReference type="InterPro" id="IPR050855">
    <property type="entry name" value="NDM-1-like"/>
</dbReference>
<feature type="signal peptide" evidence="2">
    <location>
        <begin position="1"/>
        <end position="21"/>
    </location>
</feature>
<feature type="domain" description="Metallo-beta-lactamase" evidence="3">
    <location>
        <begin position="49"/>
        <end position="208"/>
    </location>
</feature>
<keyword evidence="5" id="KW-1185">Reference proteome</keyword>
<evidence type="ECO:0000256" key="1">
    <source>
        <dbReference type="ARBA" id="ARBA00005250"/>
    </source>
</evidence>
<sequence>MTDAVLAVVAAVFLLSVSAFSTNAEPREQPEVRMLPGGTYILYGGADLGSSVGVVETQDGLVLIDTMEAGAADQLGQALRRLSKKPVSHIFNTHGHRDHSGGNDVFLRQGARLMDYQVLMASRDEVSGLGDALTLALGGVRIEIHAIAAHTSGDIVVFLPDQNVIFMGDTFTTNWHPTFYAGGETGQLAVIDKVLQLADEHTVIVPGHGRAGNRDSLLLYRSAFRRWMEKIRALSHKGASVHDMQADPELRQISVRFLQDGSTQALPECAYQRFVERTISTELMPTDREVLAHLEDYIGAYRYEDGIILRIERADGGVRVTEGGALSGLAVPLSKTRFHFRGRLEGEGHLTFQIDAEGKVSGVTYMDDAESWSAVRIHN</sequence>
<dbReference type="PANTHER" id="PTHR42951">
    <property type="entry name" value="METALLO-BETA-LACTAMASE DOMAIN-CONTAINING"/>
    <property type="match status" value="1"/>
</dbReference>
<protein>
    <submittedName>
        <fullName evidence="4">MBL fold metallo-hydrolase</fullName>
    </submittedName>
</protein>
<dbReference type="RefSeq" id="WP_068143973.1">
    <property type="nucleotide sequence ID" value="NZ_JBHSCR010000014.1"/>
</dbReference>
<comment type="caution">
    <text evidence="4">The sequence shown here is derived from an EMBL/GenBank/DDBJ whole genome shotgun (WGS) entry which is preliminary data.</text>
</comment>
<dbReference type="InterPro" id="IPR001279">
    <property type="entry name" value="Metallo-B-lactamas"/>
</dbReference>
<evidence type="ECO:0000313" key="5">
    <source>
        <dbReference type="Proteomes" id="UP001595776"/>
    </source>
</evidence>
<name>A0ABV8UF83_9PROT</name>
<dbReference type="SUPFAM" id="SSF56281">
    <property type="entry name" value="Metallo-hydrolase/oxidoreductase"/>
    <property type="match status" value="1"/>
</dbReference>
<dbReference type="PANTHER" id="PTHR42951:SF4">
    <property type="entry name" value="ACYL-COENZYME A THIOESTERASE MBLAC2"/>
    <property type="match status" value="1"/>
</dbReference>
<evidence type="ECO:0000256" key="2">
    <source>
        <dbReference type="SAM" id="SignalP"/>
    </source>
</evidence>
<accession>A0ABV8UF83</accession>
<dbReference type="InterPro" id="IPR036866">
    <property type="entry name" value="RibonucZ/Hydroxyglut_hydro"/>
</dbReference>
<organism evidence="4 5">
    <name type="scientific">Kordiimonas lipolytica</name>
    <dbReference type="NCBI Taxonomy" id="1662421"/>
    <lineage>
        <taxon>Bacteria</taxon>
        <taxon>Pseudomonadati</taxon>
        <taxon>Pseudomonadota</taxon>
        <taxon>Alphaproteobacteria</taxon>
        <taxon>Kordiimonadales</taxon>
        <taxon>Kordiimonadaceae</taxon>
        <taxon>Kordiimonas</taxon>
    </lineage>
</organism>
<comment type="similarity">
    <text evidence="1">Belongs to the metallo-beta-lactamase superfamily. Class-B beta-lactamase family.</text>
</comment>
<reference evidence="5" key="1">
    <citation type="journal article" date="2019" name="Int. J. Syst. Evol. Microbiol.">
        <title>The Global Catalogue of Microorganisms (GCM) 10K type strain sequencing project: providing services to taxonomists for standard genome sequencing and annotation.</title>
        <authorList>
            <consortium name="The Broad Institute Genomics Platform"/>
            <consortium name="The Broad Institute Genome Sequencing Center for Infectious Disease"/>
            <person name="Wu L."/>
            <person name="Ma J."/>
        </authorList>
    </citation>
    <scope>NUCLEOTIDE SEQUENCE [LARGE SCALE GENOMIC DNA]</scope>
    <source>
        <strain evidence="5">CGMCC 1.15304</strain>
    </source>
</reference>
<dbReference type="CDD" id="cd16282">
    <property type="entry name" value="metallo-hydrolase-like_MBL-fold"/>
    <property type="match status" value="1"/>
</dbReference>
<dbReference type="SMART" id="SM00849">
    <property type="entry name" value="Lactamase_B"/>
    <property type="match status" value="1"/>
</dbReference>